<gene>
    <name evidence="1" type="ORF">OEZ71_08760</name>
</gene>
<keyword evidence="2" id="KW-1185">Reference proteome</keyword>
<evidence type="ECO:0008006" key="3">
    <source>
        <dbReference type="Google" id="ProtNLM"/>
    </source>
</evidence>
<sequence>MTQYRSVSLDLPDDVVAALGSAADAAGCQPSDYLYAVLRVILSNAPARAGGEEEVIRREIHQSSDWLELQRRLRARGYVLRRVPDGGLAIHTWPRDRAILRVEDLGYSSAGLVLKFGAAFPGDLSGARRARLAPPPAA</sequence>
<dbReference type="RefSeq" id="WP_263739566.1">
    <property type="nucleotide sequence ID" value="NZ_JAOWKZ010000002.1"/>
</dbReference>
<evidence type="ECO:0000313" key="1">
    <source>
        <dbReference type="EMBL" id="MCV2872384.1"/>
    </source>
</evidence>
<reference evidence="1 2" key="1">
    <citation type="submission" date="2022-10" db="EMBL/GenBank/DDBJ databases">
        <title>Defluviimonas sp. nov., isolated from ocean surface sediments.</title>
        <authorList>
            <person name="He W."/>
            <person name="Wang L."/>
            <person name="Zhang D.-F."/>
        </authorList>
    </citation>
    <scope>NUCLEOTIDE SEQUENCE [LARGE SCALE GENOMIC DNA]</scope>
    <source>
        <strain evidence="1 2">WL0050</strain>
    </source>
</reference>
<accession>A0ABT2ZMM0</accession>
<protein>
    <recommendedName>
        <fullName evidence="3">CopG family transcriptional regulator</fullName>
    </recommendedName>
</protein>
<dbReference type="Proteomes" id="UP001652564">
    <property type="component" value="Unassembled WGS sequence"/>
</dbReference>
<comment type="caution">
    <text evidence="1">The sequence shown here is derived from an EMBL/GenBank/DDBJ whole genome shotgun (WGS) entry which is preliminary data.</text>
</comment>
<organism evidence="1 2">
    <name type="scientific">Albidovulum litorale</name>
    <dbReference type="NCBI Taxonomy" id="2984134"/>
    <lineage>
        <taxon>Bacteria</taxon>
        <taxon>Pseudomonadati</taxon>
        <taxon>Pseudomonadota</taxon>
        <taxon>Alphaproteobacteria</taxon>
        <taxon>Rhodobacterales</taxon>
        <taxon>Paracoccaceae</taxon>
        <taxon>Albidovulum</taxon>
    </lineage>
</organism>
<name>A0ABT2ZMM0_9RHOB</name>
<evidence type="ECO:0000313" key="2">
    <source>
        <dbReference type="Proteomes" id="UP001652564"/>
    </source>
</evidence>
<dbReference type="EMBL" id="JAOWKZ010000002">
    <property type="protein sequence ID" value="MCV2872384.1"/>
    <property type="molecule type" value="Genomic_DNA"/>
</dbReference>
<proteinExistence type="predicted"/>